<accession>A0AAJ5X7A8</accession>
<dbReference type="EMBL" id="CP119316">
    <property type="protein sequence ID" value="WEK47172.1"/>
    <property type="molecule type" value="Genomic_DNA"/>
</dbReference>
<feature type="signal peptide" evidence="1">
    <location>
        <begin position="1"/>
        <end position="21"/>
    </location>
</feature>
<dbReference type="Proteomes" id="UP001218362">
    <property type="component" value="Chromosome"/>
</dbReference>
<reference evidence="2" key="1">
    <citation type="submission" date="2023-03" db="EMBL/GenBank/DDBJ databases">
        <title>Andean soil-derived lignocellulolytic bacterial consortium as a source of novel taxa and putative plastic-active enzymes.</title>
        <authorList>
            <person name="Diaz-Garcia L."/>
            <person name="Chuvochina M."/>
            <person name="Feuerriegel G."/>
            <person name="Bunk B."/>
            <person name="Sproer C."/>
            <person name="Streit W.R."/>
            <person name="Rodriguez L.M."/>
            <person name="Overmann J."/>
            <person name="Jimenez D.J."/>
        </authorList>
    </citation>
    <scope>NUCLEOTIDE SEQUENCE</scope>
    <source>
        <strain evidence="2">MAG 26</strain>
    </source>
</reference>
<dbReference type="AlphaFoldDB" id="A0AAJ5X7A8"/>
<protein>
    <recommendedName>
        <fullName evidence="4">Lipoprotein</fullName>
    </recommendedName>
</protein>
<evidence type="ECO:0000313" key="3">
    <source>
        <dbReference type="Proteomes" id="UP001218362"/>
    </source>
</evidence>
<feature type="chain" id="PRO_5042472419" description="Lipoprotein" evidence="1">
    <location>
        <begin position="22"/>
        <end position="131"/>
    </location>
</feature>
<evidence type="ECO:0000313" key="2">
    <source>
        <dbReference type="EMBL" id="WEK47172.1"/>
    </source>
</evidence>
<organism evidence="2 3">
    <name type="scientific">Candidatus Andeanibacterium colombiense</name>
    <dbReference type="NCBI Taxonomy" id="3121345"/>
    <lineage>
        <taxon>Bacteria</taxon>
        <taxon>Pseudomonadati</taxon>
        <taxon>Pseudomonadota</taxon>
        <taxon>Alphaproteobacteria</taxon>
        <taxon>Sphingomonadales</taxon>
        <taxon>Sphingomonadaceae</taxon>
        <taxon>Candidatus Andeanibacterium</taxon>
    </lineage>
</organism>
<proteinExistence type="predicted"/>
<dbReference type="PROSITE" id="PS51257">
    <property type="entry name" value="PROKAR_LIPOPROTEIN"/>
    <property type="match status" value="1"/>
</dbReference>
<name>A0AAJ5X7A8_9SPHN</name>
<evidence type="ECO:0008006" key="4">
    <source>
        <dbReference type="Google" id="ProtNLM"/>
    </source>
</evidence>
<keyword evidence="1" id="KW-0732">Signal</keyword>
<sequence length="131" mass="14144">MIARMKTAYALLLPFALGSCATMPPPAGADGIARASLHQHIYVDGLRVTPLAVLEDSRCPMNARCVWAGRTRLSVRIDLGSRSETREIASDQPIQVADGTLSLVEVQPDKMAGEQAKPKKYRFGFTFAGGI</sequence>
<gene>
    <name evidence="2" type="ORF">P0Y56_02500</name>
</gene>
<evidence type="ECO:0000256" key="1">
    <source>
        <dbReference type="SAM" id="SignalP"/>
    </source>
</evidence>
<dbReference type="KEGG" id="acob:P0Y56_02500"/>